<evidence type="ECO:0000313" key="2">
    <source>
        <dbReference type="Proteomes" id="UP000061839"/>
    </source>
</evidence>
<dbReference type="EMBL" id="CP011005">
    <property type="protein sequence ID" value="AJT41184.1"/>
    <property type="molecule type" value="Genomic_DNA"/>
</dbReference>
<evidence type="ECO:0008006" key="3">
    <source>
        <dbReference type="Google" id="ProtNLM"/>
    </source>
</evidence>
<dbReference type="KEGG" id="ari:UM93_06030"/>
<accession>A0A0D4BY00</accession>
<reference evidence="1 2" key="1">
    <citation type="journal article" date="2015" name="Genome Announc.">
        <title>Complete Genome Sequencing of Protease-Producing Novel Arthrobacter sp. Strain IHBB 11108 Using PacBio Single-Molecule Real-Time Sequencing Technology.</title>
        <authorList>
            <person name="Kiran S."/>
            <person name="Swarnkar M.K."/>
            <person name="Pal M."/>
            <person name="Thakur R."/>
            <person name="Tewari R."/>
            <person name="Singh A.K."/>
            <person name="Gulati A."/>
        </authorList>
    </citation>
    <scope>NUCLEOTIDE SEQUENCE [LARGE SCALE GENOMIC DNA]</scope>
    <source>
        <strain evidence="1 2">IHBB 11108</strain>
    </source>
</reference>
<evidence type="ECO:0000313" key="1">
    <source>
        <dbReference type="EMBL" id="AJT41184.1"/>
    </source>
</evidence>
<organism evidence="1 2">
    <name type="scientific">Psychromicrobium lacuslunae</name>
    <dbReference type="NCBI Taxonomy" id="1618207"/>
    <lineage>
        <taxon>Bacteria</taxon>
        <taxon>Bacillati</taxon>
        <taxon>Actinomycetota</taxon>
        <taxon>Actinomycetes</taxon>
        <taxon>Micrococcales</taxon>
        <taxon>Micrococcaceae</taxon>
        <taxon>Psychromicrobium</taxon>
    </lineage>
</organism>
<proteinExistence type="predicted"/>
<keyword evidence="2" id="KW-1185">Reference proteome</keyword>
<dbReference type="PATRIC" id="fig|1618207.4.peg.1224"/>
<protein>
    <recommendedName>
        <fullName evidence="3">Transposase</fullName>
    </recommendedName>
</protein>
<gene>
    <name evidence="1" type="ORF">UM93_06030</name>
</gene>
<sequence>MVNRRGSIDMAWWGPQPVWAKEKKQAVCAVRNPHQNNRRHWLAGELHLAMRLDVLSALREG</sequence>
<name>A0A0D4BY00_9MICC</name>
<dbReference type="Proteomes" id="UP000061839">
    <property type="component" value="Chromosome"/>
</dbReference>
<dbReference type="HOGENOM" id="CLU_2912386_0_0_11"/>
<dbReference type="AlphaFoldDB" id="A0A0D4BY00"/>